<proteinExistence type="predicted"/>
<dbReference type="SUPFAM" id="SSF47933">
    <property type="entry name" value="ERP29 C domain-like"/>
    <property type="match status" value="1"/>
</dbReference>
<sequence>MAITIPIPPWIDFGMLRVTSVTPLMAHKHHKQMEKQLLIKNEKDVVISNLDVDNYKDLSEKMKIISVDVRMFFPKNNKDGEDYEDGRDIDSFVTFINEKCGTSRYAKGQLTSIVSLSKEFMTTGSDEKKALYAKIEEEVGKVTDMERHIYVKDVKSSLSKGCDYANNEIQRLEHILSKADEFTLKKNILSAFA</sequence>
<dbReference type="PANTHER" id="PTHR45672:SF19">
    <property type="entry name" value="PROTEIN DISULFIDE-ISOMERASE LIKE 2-1"/>
    <property type="match status" value="1"/>
</dbReference>
<keyword evidence="3" id="KW-1015">Disulfide bond</keyword>
<evidence type="ECO:0000256" key="4">
    <source>
        <dbReference type="ARBA" id="ARBA00023235"/>
    </source>
</evidence>
<dbReference type="SUPFAM" id="SSF52833">
    <property type="entry name" value="Thioredoxin-like"/>
    <property type="match status" value="1"/>
</dbReference>
<keyword evidence="4" id="KW-0413">Isomerase</keyword>
<evidence type="ECO:0000256" key="5">
    <source>
        <dbReference type="ARBA" id="ARBA00023284"/>
    </source>
</evidence>
<evidence type="ECO:0000256" key="1">
    <source>
        <dbReference type="ARBA" id="ARBA00001182"/>
    </source>
</evidence>
<accession>A0A9R1W1P0</accession>
<keyword evidence="5" id="KW-0676">Redox-active center</keyword>
<organism evidence="7 8">
    <name type="scientific">Lactuca sativa</name>
    <name type="common">Garden lettuce</name>
    <dbReference type="NCBI Taxonomy" id="4236"/>
    <lineage>
        <taxon>Eukaryota</taxon>
        <taxon>Viridiplantae</taxon>
        <taxon>Streptophyta</taxon>
        <taxon>Embryophyta</taxon>
        <taxon>Tracheophyta</taxon>
        <taxon>Spermatophyta</taxon>
        <taxon>Magnoliopsida</taxon>
        <taxon>eudicotyledons</taxon>
        <taxon>Gunneridae</taxon>
        <taxon>Pentapetalae</taxon>
        <taxon>asterids</taxon>
        <taxon>campanulids</taxon>
        <taxon>Asterales</taxon>
        <taxon>Asteraceae</taxon>
        <taxon>Cichorioideae</taxon>
        <taxon>Cichorieae</taxon>
        <taxon>Lactucinae</taxon>
        <taxon>Lactuca</taxon>
    </lineage>
</organism>
<dbReference type="Gene3D" id="1.20.1150.12">
    <property type="entry name" value="Endoplasmic reticulum resident protein 29, C-terminal domain"/>
    <property type="match status" value="1"/>
</dbReference>
<comment type="catalytic activity">
    <reaction evidence="1">
        <text>Catalyzes the rearrangement of -S-S- bonds in proteins.</text>
        <dbReference type="EC" id="5.3.4.1"/>
    </reaction>
</comment>
<evidence type="ECO:0000313" key="8">
    <source>
        <dbReference type="Proteomes" id="UP000235145"/>
    </source>
</evidence>
<evidence type="ECO:0000256" key="2">
    <source>
        <dbReference type="ARBA" id="ARBA00012723"/>
    </source>
</evidence>
<dbReference type="InterPro" id="IPR036356">
    <property type="entry name" value="ERp29_C_sf"/>
</dbReference>
<dbReference type="Pfam" id="PF07749">
    <property type="entry name" value="ERp29"/>
    <property type="match status" value="1"/>
</dbReference>
<dbReference type="InterPro" id="IPR036249">
    <property type="entry name" value="Thioredoxin-like_sf"/>
</dbReference>
<name>A0A9R1W1P0_LACSA</name>
<dbReference type="AlphaFoldDB" id="A0A9R1W1P0"/>
<dbReference type="InterPro" id="IPR051063">
    <property type="entry name" value="PDI"/>
</dbReference>
<dbReference type="EMBL" id="NBSK02000003">
    <property type="protein sequence ID" value="KAJ0215833.1"/>
    <property type="molecule type" value="Genomic_DNA"/>
</dbReference>
<keyword evidence="8" id="KW-1185">Reference proteome</keyword>
<evidence type="ECO:0000313" key="7">
    <source>
        <dbReference type="EMBL" id="KAJ0215833.1"/>
    </source>
</evidence>
<protein>
    <recommendedName>
        <fullName evidence="2">protein disulfide-isomerase</fullName>
        <ecNumber evidence="2">5.3.4.1</ecNumber>
    </recommendedName>
</protein>
<dbReference type="InterPro" id="IPR011679">
    <property type="entry name" value="ERp29_C"/>
</dbReference>
<dbReference type="EC" id="5.3.4.1" evidence="2"/>
<reference evidence="7 8" key="1">
    <citation type="journal article" date="2017" name="Nat. Commun.">
        <title>Genome assembly with in vitro proximity ligation data and whole-genome triplication in lettuce.</title>
        <authorList>
            <person name="Reyes-Chin-Wo S."/>
            <person name="Wang Z."/>
            <person name="Yang X."/>
            <person name="Kozik A."/>
            <person name="Arikit S."/>
            <person name="Song C."/>
            <person name="Xia L."/>
            <person name="Froenicke L."/>
            <person name="Lavelle D.O."/>
            <person name="Truco M.J."/>
            <person name="Xia R."/>
            <person name="Zhu S."/>
            <person name="Xu C."/>
            <person name="Xu H."/>
            <person name="Xu X."/>
            <person name="Cox K."/>
            <person name="Korf I."/>
            <person name="Meyers B.C."/>
            <person name="Michelmore R.W."/>
        </authorList>
    </citation>
    <scope>NUCLEOTIDE SEQUENCE [LARGE SCALE GENOMIC DNA]</scope>
    <source>
        <strain evidence="8">cv. Salinas</strain>
        <tissue evidence="7">Seedlings</tissue>
    </source>
</reference>
<dbReference type="PANTHER" id="PTHR45672">
    <property type="entry name" value="PROTEIN DISULFIDE-ISOMERASE C17H9.14C-RELATED"/>
    <property type="match status" value="1"/>
</dbReference>
<comment type="caution">
    <text evidence="7">The sequence shown here is derived from an EMBL/GenBank/DDBJ whole genome shotgun (WGS) entry which is preliminary data.</text>
</comment>
<evidence type="ECO:0000256" key="3">
    <source>
        <dbReference type="ARBA" id="ARBA00023157"/>
    </source>
</evidence>
<gene>
    <name evidence="7" type="ORF">LSAT_V11C300148840</name>
</gene>
<dbReference type="Proteomes" id="UP000235145">
    <property type="component" value="Unassembled WGS sequence"/>
</dbReference>
<dbReference type="GO" id="GO:0003756">
    <property type="term" value="F:protein disulfide isomerase activity"/>
    <property type="evidence" value="ECO:0007669"/>
    <property type="project" value="UniProtKB-EC"/>
</dbReference>
<dbReference type="Gene3D" id="3.40.30.10">
    <property type="entry name" value="Glutaredoxin"/>
    <property type="match status" value="1"/>
</dbReference>
<evidence type="ECO:0000259" key="6">
    <source>
        <dbReference type="Pfam" id="PF07749"/>
    </source>
</evidence>
<feature type="domain" description="Endoplasmic reticulum resident protein 29 C-terminal" evidence="6">
    <location>
        <begin position="109"/>
        <end position="192"/>
    </location>
</feature>
<dbReference type="GO" id="GO:0005783">
    <property type="term" value="C:endoplasmic reticulum"/>
    <property type="evidence" value="ECO:0007669"/>
    <property type="project" value="InterPro"/>
</dbReference>